<dbReference type="Gene3D" id="1.20.1280.50">
    <property type="match status" value="1"/>
</dbReference>
<feature type="domain" description="F-box" evidence="1">
    <location>
        <begin position="13"/>
        <end position="53"/>
    </location>
</feature>
<dbReference type="Pfam" id="PF24681">
    <property type="entry name" value="Kelch_KLHDC2_KLHL20_DRC7"/>
    <property type="match status" value="1"/>
</dbReference>
<sequence length="342" mass="37899">MGDEDWSELIPGLPEEIGLECLTRVHYSAHRVASRVCRRWRHLLQSKDFYYHRKQTGFTHKAACLVQALPTQSESKPTGQPRYGISLFDPATQGWERVEPVPKYPDGLPMFCQLASTEGKLIVMGGWDPSRWEPVRDVFVYEFTTRRWIQCADMPSTRSFFAMGAAEGKVLVAGGHDESKNALSSAWAFDVKKGEWSEVSGMSEERDECEGVVVGSEFWVVSGYGTETQGVFKSSAEVYEMGRGEWRRVEGAWPVSRCPRSCVGVSGGDRLICWAEAEAEAGVQVGACGVELGGWTLVTGAAYQGAPHGFYLREEGQKGKLRKLSVCDDYSGYVQSGCCVEI</sequence>
<accession>A0A7H1K131</accession>
<protein>
    <submittedName>
        <fullName evidence="2">Kelch repeat F-box 5 protein</fullName>
    </submittedName>
</protein>
<gene>
    <name evidence="2" type="primary">KFB5</name>
</gene>
<dbReference type="PANTHER" id="PTHR46407">
    <property type="entry name" value="OS02G0208700 PROTEIN"/>
    <property type="match status" value="1"/>
</dbReference>
<evidence type="ECO:0000259" key="1">
    <source>
        <dbReference type="SMART" id="SM00256"/>
    </source>
</evidence>
<dbReference type="GO" id="GO:0080037">
    <property type="term" value="P:negative regulation of cytokinin-activated signaling pathway"/>
    <property type="evidence" value="ECO:0007669"/>
    <property type="project" value="InterPro"/>
</dbReference>
<name>A0A7H1K131_SALMI</name>
<dbReference type="GO" id="GO:2000762">
    <property type="term" value="P:regulation of phenylpropanoid metabolic process"/>
    <property type="evidence" value="ECO:0007669"/>
    <property type="project" value="InterPro"/>
</dbReference>
<dbReference type="EMBL" id="MN259128">
    <property type="protein sequence ID" value="QNT17569.1"/>
    <property type="molecule type" value="mRNA"/>
</dbReference>
<dbReference type="Pfam" id="PF00646">
    <property type="entry name" value="F-box"/>
    <property type="match status" value="1"/>
</dbReference>
<evidence type="ECO:0000313" key="2">
    <source>
        <dbReference type="EMBL" id="QNT17569.1"/>
    </source>
</evidence>
<dbReference type="InterPro" id="IPR006652">
    <property type="entry name" value="Kelch_1"/>
</dbReference>
<dbReference type="SUPFAM" id="SSF117281">
    <property type="entry name" value="Kelch motif"/>
    <property type="match status" value="1"/>
</dbReference>
<organism evidence="2">
    <name type="scientific">Salvia miltiorrhiza</name>
    <name type="common">Chinese sage</name>
    <dbReference type="NCBI Taxonomy" id="226208"/>
    <lineage>
        <taxon>Eukaryota</taxon>
        <taxon>Viridiplantae</taxon>
        <taxon>Streptophyta</taxon>
        <taxon>Embryophyta</taxon>
        <taxon>Tracheophyta</taxon>
        <taxon>Spermatophyta</taxon>
        <taxon>Magnoliopsida</taxon>
        <taxon>eudicotyledons</taxon>
        <taxon>Gunneridae</taxon>
        <taxon>Pentapetalae</taxon>
        <taxon>asterids</taxon>
        <taxon>lamiids</taxon>
        <taxon>Lamiales</taxon>
        <taxon>Lamiaceae</taxon>
        <taxon>Nepetoideae</taxon>
        <taxon>Mentheae</taxon>
        <taxon>Salviinae</taxon>
        <taxon>Salvia</taxon>
        <taxon>Salvia incertae sedis</taxon>
    </lineage>
</organism>
<dbReference type="CDD" id="cd22152">
    <property type="entry name" value="F-box_AtAFR-like"/>
    <property type="match status" value="1"/>
</dbReference>
<dbReference type="InterPro" id="IPR044595">
    <property type="entry name" value="KMD1-4"/>
</dbReference>
<dbReference type="SMART" id="SM00256">
    <property type="entry name" value="FBOX"/>
    <property type="match status" value="1"/>
</dbReference>
<dbReference type="AlphaFoldDB" id="A0A7H1K131"/>
<reference evidence="2" key="1">
    <citation type="journal article" date="2020" name="Genes (Basel)">
        <title>Systematic Analysis of Kelch Repeat F-box (KFB) Protein Gene Family and Identification of Phenolic Acid Regulation Members in Salvia miltiorrhiza Bunge.</title>
        <authorList>
            <person name="Yu H."/>
            <person name="Jiang M."/>
            <person name="Xing B."/>
            <person name="Liang L."/>
            <person name="Zhang B."/>
            <person name="Liang Z."/>
        </authorList>
    </citation>
    <scope>NUCLEOTIDE SEQUENCE</scope>
</reference>
<proteinExistence type="evidence at transcript level"/>
<dbReference type="SUPFAM" id="SSF81383">
    <property type="entry name" value="F-box domain"/>
    <property type="match status" value="1"/>
</dbReference>
<dbReference type="PANTHER" id="PTHR46407:SF4">
    <property type="entry name" value="F-BOX DOMAIN-CONTAINING PROTEIN"/>
    <property type="match status" value="1"/>
</dbReference>
<dbReference type="InterPro" id="IPR001810">
    <property type="entry name" value="F-box_dom"/>
</dbReference>
<dbReference type="InterPro" id="IPR036047">
    <property type="entry name" value="F-box-like_dom_sf"/>
</dbReference>
<dbReference type="SMART" id="SM00612">
    <property type="entry name" value="Kelch"/>
    <property type="match status" value="2"/>
</dbReference>
<dbReference type="InterPro" id="IPR015915">
    <property type="entry name" value="Kelch-typ_b-propeller"/>
</dbReference>
<dbReference type="Gene3D" id="2.120.10.80">
    <property type="entry name" value="Kelch-type beta propeller"/>
    <property type="match status" value="1"/>
</dbReference>